<name>A0A0L7MA04_PLAF4</name>
<accession>A0A0L7MA04</accession>
<feature type="compositionally biased region" description="Low complexity" evidence="1">
    <location>
        <begin position="40"/>
        <end position="49"/>
    </location>
</feature>
<sequence length="107" mass="12614">EKKNKDTVDECEHCIADVVTSSSLNKINFKESLKKHSNNNDDNNNNNNNNDEEKKKKLLTSNEYNHKDINKIAYDIQELSYNNIIYDNKHIKEKLKKNLFKNIENCI</sequence>
<dbReference type="EMBL" id="GG702966">
    <property type="protein sequence ID" value="KOB89689.1"/>
    <property type="molecule type" value="Genomic_DNA"/>
</dbReference>
<evidence type="ECO:0000313" key="2">
    <source>
        <dbReference type="EMBL" id="KOB89689.1"/>
    </source>
</evidence>
<dbReference type="AlphaFoldDB" id="A0A0L7MA04"/>
<evidence type="ECO:0000256" key="1">
    <source>
        <dbReference type="SAM" id="MobiDB-lite"/>
    </source>
</evidence>
<gene>
    <name evidence="2" type="ORF">PFDG_05242</name>
</gene>
<feature type="non-terminal residue" evidence="2">
    <location>
        <position position="1"/>
    </location>
</feature>
<reference evidence="3" key="1">
    <citation type="submission" date="2006-09" db="EMBL/GenBank/DDBJ databases">
        <title>Annotation of Plasmodium falciparum Dd2.</title>
        <authorList>
            <consortium name="The Broad Institute Genome Sequencing Platform"/>
            <person name="Volkman S.K."/>
            <person name="Neafsey D.E."/>
            <person name="Dash A.P."/>
            <person name="Chitnis C.E."/>
            <person name="Hartl D.L."/>
            <person name="Young S.K."/>
            <person name="Zeng Q."/>
            <person name="Koehrsen M."/>
            <person name="Alvarado L."/>
            <person name="Berlin A."/>
            <person name="Borenstein D."/>
            <person name="Chapman S.B."/>
            <person name="Chen Z."/>
            <person name="Engels R."/>
            <person name="Freedman E."/>
            <person name="Gellesch M."/>
            <person name="Goldberg J."/>
            <person name="Griggs A."/>
            <person name="Gujja S."/>
            <person name="Heilman E.R."/>
            <person name="Heiman D.I."/>
            <person name="Howarth C."/>
            <person name="Jen D."/>
            <person name="Larson L."/>
            <person name="Mehta T."/>
            <person name="Neiman D."/>
            <person name="Park D."/>
            <person name="Pearson M."/>
            <person name="Roberts A."/>
            <person name="Saif S."/>
            <person name="Shea T."/>
            <person name="Shenoy N."/>
            <person name="Sisk P."/>
            <person name="Stolte C."/>
            <person name="Sykes S."/>
            <person name="Walk T."/>
            <person name="White J."/>
            <person name="Yandava C."/>
            <person name="Haas B."/>
            <person name="Henn M.R."/>
            <person name="Nusbaum C."/>
            <person name="Birren B."/>
        </authorList>
    </citation>
    <scope>NUCLEOTIDE SEQUENCE [LARGE SCALE GENOMIC DNA]</scope>
</reference>
<proteinExistence type="predicted"/>
<reference evidence="3" key="2">
    <citation type="submission" date="2006-09" db="EMBL/GenBank/DDBJ databases">
        <title>The genome sequence of Plasmodium falciparum Dd2.</title>
        <authorList>
            <consortium name="The Broad Institute Genome Sequencing Platform"/>
            <person name="Birren B."/>
            <person name="Lander E."/>
            <person name="Galagan J."/>
            <person name="Nusbaum C."/>
            <person name="Devon K."/>
            <person name="Henn M."/>
            <person name="Jaffe D."/>
            <person name="Butler J."/>
            <person name="Alvarez P."/>
            <person name="Gnerre S."/>
            <person name="Grabherr M."/>
            <person name="Kleber M."/>
            <person name="Mauceli E."/>
            <person name="Brockman W."/>
            <person name="MacCallum I.A."/>
            <person name="Rounsley S."/>
            <person name="Young S."/>
            <person name="LaButti K."/>
            <person name="Pushparaj V."/>
            <person name="DeCaprio D."/>
            <person name="Crawford M."/>
            <person name="Koehrsen M."/>
            <person name="Engels R."/>
            <person name="Montgomery P."/>
            <person name="Pearson M."/>
            <person name="Howarth C."/>
            <person name="Larson L."/>
            <person name="Luoma S."/>
            <person name="White J."/>
            <person name="Kodira C."/>
            <person name="Zeng Q."/>
            <person name="O'Leary S."/>
            <person name="Yandava C."/>
            <person name="Alvarado L."/>
            <person name="Wirth D."/>
            <person name="Volkman S."/>
            <person name="Hartl D."/>
        </authorList>
    </citation>
    <scope>NUCLEOTIDE SEQUENCE [LARGE SCALE GENOMIC DNA]</scope>
</reference>
<organism evidence="2 3">
    <name type="scientific">Plasmodium falciparum (isolate Dd2)</name>
    <dbReference type="NCBI Taxonomy" id="57267"/>
    <lineage>
        <taxon>Eukaryota</taxon>
        <taxon>Sar</taxon>
        <taxon>Alveolata</taxon>
        <taxon>Apicomplexa</taxon>
        <taxon>Aconoidasida</taxon>
        <taxon>Haemosporida</taxon>
        <taxon>Plasmodiidae</taxon>
        <taxon>Plasmodium</taxon>
        <taxon>Plasmodium (Laverania)</taxon>
    </lineage>
</organism>
<dbReference type="Proteomes" id="UP000054282">
    <property type="component" value="Unassembled WGS sequence"/>
</dbReference>
<feature type="region of interest" description="Disordered" evidence="1">
    <location>
        <begin position="32"/>
        <end position="62"/>
    </location>
</feature>
<dbReference type="KEGG" id="pfd:PFDG_05242"/>
<evidence type="ECO:0000313" key="3">
    <source>
        <dbReference type="Proteomes" id="UP000054282"/>
    </source>
</evidence>
<protein>
    <submittedName>
        <fullName evidence="2">Uncharacterized protein</fullName>
    </submittedName>
</protein>